<dbReference type="InterPro" id="IPR018247">
    <property type="entry name" value="EF_Hand_1_Ca_BS"/>
</dbReference>
<keyword evidence="7" id="KW-0256">Endoplasmic reticulum</keyword>
<evidence type="ECO:0000313" key="12">
    <source>
        <dbReference type="Proteomes" id="UP000222788"/>
    </source>
</evidence>
<dbReference type="Pfam" id="PF25886">
    <property type="entry name" value="Msy1"/>
    <property type="match status" value="1"/>
</dbReference>
<dbReference type="GO" id="GO:0005262">
    <property type="term" value="F:calcium channel activity"/>
    <property type="evidence" value="ECO:0007669"/>
    <property type="project" value="TreeGrafter"/>
</dbReference>
<dbReference type="InterPro" id="IPR023408">
    <property type="entry name" value="MscS_beta-dom_sf"/>
</dbReference>
<organism evidence="11 12">
    <name type="scientific">Ceratocystis fimbriata CBS 114723</name>
    <dbReference type="NCBI Taxonomy" id="1035309"/>
    <lineage>
        <taxon>Eukaryota</taxon>
        <taxon>Fungi</taxon>
        <taxon>Dikarya</taxon>
        <taxon>Ascomycota</taxon>
        <taxon>Pezizomycotina</taxon>
        <taxon>Sordariomycetes</taxon>
        <taxon>Hypocreomycetidae</taxon>
        <taxon>Microascales</taxon>
        <taxon>Ceratocystidaceae</taxon>
        <taxon>Ceratocystis</taxon>
    </lineage>
</organism>
<dbReference type="SUPFAM" id="SSF47473">
    <property type="entry name" value="EF-hand"/>
    <property type="match status" value="1"/>
</dbReference>
<evidence type="ECO:0000313" key="11">
    <source>
        <dbReference type="EMBL" id="PHH51432.1"/>
    </source>
</evidence>
<feature type="transmembrane region" description="Helical" evidence="9">
    <location>
        <begin position="185"/>
        <end position="207"/>
    </location>
</feature>
<feature type="region of interest" description="Disordered" evidence="8">
    <location>
        <begin position="958"/>
        <end position="994"/>
    </location>
</feature>
<feature type="region of interest" description="Disordered" evidence="8">
    <location>
        <begin position="466"/>
        <end position="497"/>
    </location>
</feature>
<dbReference type="InterPro" id="IPR006685">
    <property type="entry name" value="MscS_channel_2nd"/>
</dbReference>
<evidence type="ECO:0000256" key="1">
    <source>
        <dbReference type="ARBA" id="ARBA00004127"/>
    </source>
</evidence>
<evidence type="ECO:0000259" key="10">
    <source>
        <dbReference type="PROSITE" id="PS50222"/>
    </source>
</evidence>
<evidence type="ECO:0000256" key="2">
    <source>
        <dbReference type="ARBA" id="ARBA00008017"/>
    </source>
</evidence>
<feature type="region of interest" description="Disordered" evidence="8">
    <location>
        <begin position="810"/>
        <end position="831"/>
    </location>
</feature>
<sequence>MSHAQSPEIQINDDIDNVPLDKQSSSSPYRPPQIAVTNIQSAAISSLSHLSPTSPISPHHYHQQHAQLKTSGTAPSIGVPLGPTTTAQHLADPLAHPEVRRSHEMRLHDELEMLRTEQMISSREQELQRIGSRQPTSDDDEAHYNPNGDAILSSVKPPPQPTPDSSAVLYRLWIWLKKFPRIFRYIFYAAPGAAILLIPVLIGKYAFKAEDHAVGGDDGVYLEWFGIWLEIMWGSLWLSRMVTSLMPYIFKAIASMMGSVNSKKWKDIGRDLELHTALFLWMLAILVSTKTILEKHRVPTTTEEDREELDWIKVVVRVIISTFVLSCLNLLEKIGIQWIAGSFHQRTYAVRIAQNKDNVGKLVRLYEHSKIHFHPMDSIWHPVNSRPNSSGYRTPLHAMRQNARAAWDKVGNVAGRIGNDFMGRKANSNHPRKVVGELLRSAHHSRALARILYRSLKGLHSQSMETVGADKNLSNEPTNDDTIHEGDAQNSVHEKPSIPREFPSFEDTEQLVYVEDFKVVFSDEEEAEAAFAIFDKDMNGDISMEEFEGVCYEIHLEKKAIAASLKDLDSVINKLDRVLVGIVLIISILVFISIISGSAAAALTSAGTTILGLSWLLQATTQEFLQSLVFVFVKHPFDVGDRVTVYGNSGNLGRGDDYYVTEISLWYTEFKKMEGHIVQAPNSILNTLFILNQRRSNALADVISLQVRFGTTQLQIEELKERMMVFVDSNRRDYQARILTEVRTLNDMQSATVNFIFFHKSNFQNELLRLSRHNRFLTELMQQMCEVGIQPPFKSQPGGSAENPVYWKYINNNGTHEPPPFAPDDDNTSVHRVPRQTEYGSQNPVPSNDGAEDFIQETNRQNTSDNRSATERLPALRQHVPFDDFQDVYSMRKGEYTPNRWNSASGANASSHLRMRRGTGAEVSSLSRQESHQTDLMHPRLSLEQSSIHEPGIRRMTTTMSKMSSTSRRFWHRPRARTQSDNRPMDVLPDGSLV</sequence>
<dbReference type="STRING" id="1035309.A0A2C5X0C2"/>
<dbReference type="InterPro" id="IPR010920">
    <property type="entry name" value="LSM_dom_sf"/>
</dbReference>
<dbReference type="PROSITE" id="PS50222">
    <property type="entry name" value="EF_HAND_2"/>
    <property type="match status" value="1"/>
</dbReference>
<comment type="similarity">
    <text evidence="2 7">Belongs to the MscS (TC 1.A.23) family.</text>
</comment>
<evidence type="ECO:0000256" key="5">
    <source>
        <dbReference type="ARBA" id="ARBA00022989"/>
    </source>
</evidence>
<dbReference type="PROSITE" id="PS00018">
    <property type="entry name" value="EF_HAND_1"/>
    <property type="match status" value="1"/>
</dbReference>
<evidence type="ECO:0000256" key="7">
    <source>
        <dbReference type="PIRNR" id="PIRNR017209"/>
    </source>
</evidence>
<evidence type="ECO:0000256" key="6">
    <source>
        <dbReference type="ARBA" id="ARBA00023136"/>
    </source>
</evidence>
<dbReference type="GO" id="GO:0006874">
    <property type="term" value="P:intracellular calcium ion homeostasis"/>
    <property type="evidence" value="ECO:0007669"/>
    <property type="project" value="TreeGrafter"/>
</dbReference>
<dbReference type="InterPro" id="IPR002048">
    <property type="entry name" value="EF_hand_dom"/>
</dbReference>
<dbReference type="InterPro" id="IPR058650">
    <property type="entry name" value="Msy1/2-like"/>
</dbReference>
<dbReference type="Gene3D" id="1.10.238.10">
    <property type="entry name" value="EF-hand"/>
    <property type="match status" value="1"/>
</dbReference>
<evidence type="ECO:0000256" key="4">
    <source>
        <dbReference type="ARBA" id="ARBA00022837"/>
    </source>
</evidence>
<protein>
    <recommendedName>
        <fullName evidence="7">Mechanosensitive ion channel protein</fullName>
    </recommendedName>
</protein>
<dbReference type="PANTHER" id="PTHR31323">
    <property type="entry name" value="MECHANOSENSITIVE ION CHANNEL PROTEIN MSY2"/>
    <property type="match status" value="1"/>
</dbReference>
<dbReference type="EMBL" id="APWK03000093">
    <property type="protein sequence ID" value="PHH51432.1"/>
    <property type="molecule type" value="Genomic_DNA"/>
</dbReference>
<dbReference type="OrthoDB" id="544685at2759"/>
<feature type="compositionally biased region" description="Basic and acidic residues" evidence="8">
    <location>
        <begin position="481"/>
        <end position="497"/>
    </location>
</feature>
<dbReference type="GO" id="GO:0005789">
    <property type="term" value="C:endoplasmic reticulum membrane"/>
    <property type="evidence" value="ECO:0007669"/>
    <property type="project" value="UniProtKB-SubCell"/>
</dbReference>
<dbReference type="PANTHER" id="PTHR31323:SF15">
    <property type="entry name" value="MECHANOSENSITIVE ION CHANNEL PROTEIN MSY1"/>
    <property type="match status" value="1"/>
</dbReference>
<feature type="transmembrane region" description="Helical" evidence="9">
    <location>
        <begin position="578"/>
        <end position="603"/>
    </location>
</feature>
<feature type="domain" description="EF-hand" evidence="10">
    <location>
        <begin position="522"/>
        <end position="557"/>
    </location>
</feature>
<name>A0A2C5X0C2_9PEZI</name>
<comment type="caution">
    <text evidence="11">The sequence shown here is derived from an EMBL/GenBank/DDBJ whole genome shotgun (WGS) entry which is preliminary data.</text>
</comment>
<dbReference type="Pfam" id="PF00924">
    <property type="entry name" value="MS_channel_2nd"/>
    <property type="match status" value="1"/>
</dbReference>
<feature type="region of interest" description="Disordered" evidence="8">
    <location>
        <begin position="49"/>
        <end position="75"/>
    </location>
</feature>
<reference evidence="11 12" key="1">
    <citation type="journal article" date="2013" name="Fungal Biol.">
        <title>Analysis of microsatellite markers in the genome of the plant pathogen Ceratocystis fimbriata.</title>
        <authorList>
            <person name="Simpson M.C."/>
            <person name="Wilken P.M."/>
            <person name="Coetzee M.P."/>
            <person name="Wingfield M.J."/>
            <person name="Wingfield B.D."/>
        </authorList>
    </citation>
    <scope>NUCLEOTIDE SEQUENCE [LARGE SCALE GENOMIC DNA]</scope>
    <source>
        <strain evidence="11 12">CBS 114723</strain>
    </source>
</reference>
<feature type="region of interest" description="Disordered" evidence="8">
    <location>
        <begin position="121"/>
        <end position="161"/>
    </location>
</feature>
<keyword evidence="4" id="KW-0106">Calcium</keyword>
<evidence type="ECO:0000256" key="3">
    <source>
        <dbReference type="ARBA" id="ARBA00022692"/>
    </source>
</evidence>
<keyword evidence="6 7" id="KW-0472">Membrane</keyword>
<dbReference type="SUPFAM" id="SSF50182">
    <property type="entry name" value="Sm-like ribonucleoproteins"/>
    <property type="match status" value="1"/>
</dbReference>
<feature type="region of interest" description="Disordered" evidence="8">
    <location>
        <begin position="1"/>
        <end position="32"/>
    </location>
</feature>
<evidence type="ECO:0000256" key="9">
    <source>
        <dbReference type="SAM" id="Phobius"/>
    </source>
</evidence>
<reference evidence="11 12" key="2">
    <citation type="journal article" date="2013" name="IMA Fungus">
        <title>IMA Genome-F 1: Ceratocystis fimbriata: Draft nuclear genome sequence for the plant pathogen, Ceratocystis fimbriata.</title>
        <authorList>
            <person name="Wilken P.M."/>
            <person name="Steenkamp E.T."/>
            <person name="Wingfield M.J."/>
            <person name="de Beer Z.W."/>
            <person name="Wingfield B.D."/>
        </authorList>
    </citation>
    <scope>NUCLEOTIDE SEQUENCE [LARGE SCALE GENOMIC DNA]</scope>
    <source>
        <strain evidence="11 12">CBS 114723</strain>
    </source>
</reference>
<keyword evidence="3 9" id="KW-0812">Transmembrane</keyword>
<keyword evidence="12" id="KW-1185">Reference proteome</keyword>
<comment type="subcellular location">
    <subcellularLocation>
        <location evidence="1">Endomembrane system</location>
        <topology evidence="1">Multi-pass membrane protein</topology>
    </subcellularLocation>
    <subcellularLocation>
        <location evidence="7">Endoplasmic reticulum membrane</location>
    </subcellularLocation>
</comment>
<dbReference type="InterPro" id="IPR016688">
    <property type="entry name" value="MscS-like_plants/fungi"/>
</dbReference>
<feature type="region of interest" description="Disordered" evidence="8">
    <location>
        <begin position="917"/>
        <end position="936"/>
    </location>
</feature>
<gene>
    <name evidence="11" type="ORF">CFIMG_005026RA</name>
</gene>
<dbReference type="AlphaFoldDB" id="A0A2C5X0C2"/>
<feature type="compositionally biased region" description="Low complexity" evidence="8">
    <location>
        <begin position="958"/>
        <end position="968"/>
    </location>
</feature>
<accession>A0A2C5X0C2</accession>
<proteinExistence type="inferred from homology"/>
<dbReference type="PIRSF" id="PIRSF017209">
    <property type="entry name" value="Memb_At2g17000_prd"/>
    <property type="match status" value="1"/>
</dbReference>
<evidence type="ECO:0000256" key="8">
    <source>
        <dbReference type="SAM" id="MobiDB-lite"/>
    </source>
</evidence>
<dbReference type="Proteomes" id="UP000222788">
    <property type="component" value="Unassembled WGS sequence"/>
</dbReference>
<keyword evidence="5 9" id="KW-1133">Transmembrane helix</keyword>
<dbReference type="GO" id="GO:0005509">
    <property type="term" value="F:calcium ion binding"/>
    <property type="evidence" value="ECO:0007669"/>
    <property type="project" value="InterPro"/>
</dbReference>
<dbReference type="Gene3D" id="2.30.30.60">
    <property type="match status" value="1"/>
</dbReference>
<dbReference type="InterPro" id="IPR011992">
    <property type="entry name" value="EF-hand-dom_pair"/>
</dbReference>
<feature type="compositionally biased region" description="Polar residues" evidence="8">
    <location>
        <begin position="64"/>
        <end position="74"/>
    </location>
</feature>
<feature type="transmembrane region" description="Helical" evidence="9">
    <location>
        <begin position="227"/>
        <end position="250"/>
    </location>
</feature>